<sequence>MTDKQITEVISLPPGTVVFDRLVYERECKALTGLCRMSRWRMEQAGAFPVPRQPDGTRNAWLLSELVAWARSRPRADHGPDTCNEEASDYVTLTSAEELLCRAKEILDAV</sequence>
<name>A0A8S7NPJ5_ECOLX</name>
<comment type="caution">
    <text evidence="1">The sequence shown here is derived from an EMBL/GenBank/DDBJ whole genome shotgun (WGS) entry which is preliminary data.</text>
</comment>
<accession>A0A8S7NPJ5</accession>
<evidence type="ECO:0000313" key="1">
    <source>
        <dbReference type="EMBL" id="EFF8952976.1"/>
    </source>
</evidence>
<proteinExistence type="predicted"/>
<organism evidence="1 2">
    <name type="scientific">Escherichia coli</name>
    <dbReference type="NCBI Taxonomy" id="562"/>
    <lineage>
        <taxon>Bacteria</taxon>
        <taxon>Pseudomonadati</taxon>
        <taxon>Pseudomonadota</taxon>
        <taxon>Gammaproteobacteria</taxon>
        <taxon>Enterobacterales</taxon>
        <taxon>Enterobacteriaceae</taxon>
        <taxon>Escherichia</taxon>
    </lineage>
</organism>
<evidence type="ECO:0008006" key="3">
    <source>
        <dbReference type="Google" id="ProtNLM"/>
    </source>
</evidence>
<gene>
    <name evidence="1" type="ORF">BTB68_000872</name>
</gene>
<evidence type="ECO:0000313" key="2">
    <source>
        <dbReference type="Proteomes" id="UP000524010"/>
    </source>
</evidence>
<dbReference type="Proteomes" id="UP000524010">
    <property type="component" value="Unassembled WGS sequence"/>
</dbReference>
<reference evidence="1 2" key="1">
    <citation type="submission" date="2020-02" db="EMBL/GenBank/DDBJ databases">
        <authorList>
            <consortium name="PulseNet: The National Subtyping Network for Foodborne Disease Surveillance"/>
            <person name="Tarr C.L."/>
            <person name="Trees E."/>
            <person name="Katz L.S."/>
            <person name="Carleton-Romer H.A."/>
            <person name="Stroika S."/>
            <person name="Kucerova Z."/>
            <person name="Roache K.F."/>
            <person name="Sabol A.L."/>
            <person name="Besser J."/>
            <person name="Gerner-Smidt P."/>
        </authorList>
    </citation>
    <scope>NUCLEOTIDE SEQUENCE [LARGE SCALE GENOMIC DNA]</scope>
    <source>
        <strain evidence="1 2">PNUSAE005278</strain>
    </source>
</reference>
<dbReference type="RefSeq" id="WP_141069620.1">
    <property type="nucleotide sequence ID" value="NZ_BRXA01000007.1"/>
</dbReference>
<protein>
    <recommendedName>
        <fullName evidence="3">AlpA family phage regulatory protein</fullName>
    </recommendedName>
</protein>
<dbReference type="AlphaFoldDB" id="A0A8S7NPJ5"/>
<dbReference type="EMBL" id="AASRHK010000006">
    <property type="protein sequence ID" value="EFF8952976.1"/>
    <property type="molecule type" value="Genomic_DNA"/>
</dbReference>